<dbReference type="SUPFAM" id="SSF48208">
    <property type="entry name" value="Six-hairpin glycosidases"/>
    <property type="match status" value="1"/>
</dbReference>
<reference evidence="1" key="1">
    <citation type="journal article" date="2011" name="Environ. Microbiol.">
        <title>Genomic insights into the metabolic potential of the polycyclic aromatic hydrocarbon degrading sulfate-reducing Deltaproteobacterium N47.</title>
        <authorList>
            <person name="Bergmann F."/>
            <person name="Selesi D."/>
            <person name="Weinmaier T."/>
            <person name="Tischler P."/>
            <person name="Rattei T."/>
            <person name="Meckenstock R.U."/>
        </authorList>
    </citation>
    <scope>NUCLEOTIDE SEQUENCE</scope>
</reference>
<protein>
    <recommendedName>
        <fullName evidence="2">Delta-aminolevulinic acid dehydratase</fullName>
    </recommendedName>
</protein>
<dbReference type="InterPro" id="IPR012341">
    <property type="entry name" value="6hp_glycosidase-like_sf"/>
</dbReference>
<dbReference type="EMBL" id="FR695877">
    <property type="protein sequence ID" value="CBX31456.1"/>
    <property type="molecule type" value="Genomic_DNA"/>
</dbReference>
<dbReference type="GO" id="GO:0005975">
    <property type="term" value="P:carbohydrate metabolic process"/>
    <property type="evidence" value="ECO:0007669"/>
    <property type="project" value="InterPro"/>
</dbReference>
<dbReference type="InterPro" id="IPR008928">
    <property type="entry name" value="6-hairpin_glycosidase_sf"/>
</dbReference>
<accession>E1YJK2</accession>
<dbReference type="Gene3D" id="1.50.10.10">
    <property type="match status" value="1"/>
</dbReference>
<sequence>MSLNHSIKQTILTLLKYCEKNNWAGFDPFDGLNSQIFETLPLLKNRISRLIFIQAMKRSPVNLRHIFLVPKAQNPKGLALFCSTLIKLHNLNLMENDRQIINLLNRLIEMRSRDTDYHCWGYNFDWQNRQFFLPKYSPNIICTTFAGNALLDAYKKFNDDKYLDMAVSSGNFILNGLNIYRNKDELCFSYTPFDTGQVHNANLLGAAFLSRLHSITHEEKYLESAKSAVRFSARRQREDGSWVYGEDKKQQWVDNFHTGYNLIALKRFSEYTKTTEYNKNIQEGFRFYKENLFTKDGLPKYFNNQLYPIDIHAIAYSIITLAEFKSLDDNNLDLANHIFDWTMANMWDKRGYFYYQKKKFFKIRIPYMRWSQAWMLYALSILQENYEV</sequence>
<evidence type="ECO:0000313" key="1">
    <source>
        <dbReference type="EMBL" id="CBX31456.1"/>
    </source>
</evidence>
<evidence type="ECO:0008006" key="2">
    <source>
        <dbReference type="Google" id="ProtNLM"/>
    </source>
</evidence>
<organism evidence="1">
    <name type="scientific">uncultured Desulfobacterium sp</name>
    <dbReference type="NCBI Taxonomy" id="201089"/>
    <lineage>
        <taxon>Bacteria</taxon>
        <taxon>Pseudomonadati</taxon>
        <taxon>Thermodesulfobacteriota</taxon>
        <taxon>Desulfobacteria</taxon>
        <taxon>Desulfobacterales</taxon>
        <taxon>Desulfobacteriaceae</taxon>
        <taxon>Desulfobacterium</taxon>
        <taxon>environmental samples</taxon>
    </lineage>
</organism>
<proteinExistence type="predicted"/>
<name>E1YJK2_9BACT</name>
<gene>
    <name evidence="1" type="ORF">N47_E49680</name>
</gene>
<dbReference type="AlphaFoldDB" id="E1YJK2"/>